<dbReference type="EMBL" id="MTKO01000121">
    <property type="protein sequence ID" value="RWX43373.1"/>
    <property type="molecule type" value="Genomic_DNA"/>
</dbReference>
<feature type="domain" description="Competence protein CoiA nuclease-like" evidence="1">
    <location>
        <begin position="128"/>
        <end position="195"/>
    </location>
</feature>
<organism evidence="2 3">
    <name type="scientific">Candidatus Electrothrix aarhusensis</name>
    <dbReference type="NCBI Taxonomy" id="1859131"/>
    <lineage>
        <taxon>Bacteria</taxon>
        <taxon>Pseudomonadati</taxon>
        <taxon>Thermodesulfobacteriota</taxon>
        <taxon>Desulfobulbia</taxon>
        <taxon>Desulfobulbales</taxon>
        <taxon>Desulfobulbaceae</taxon>
        <taxon>Candidatus Electrothrix</taxon>
    </lineage>
</organism>
<gene>
    <name evidence="2" type="ORF">H206_02756</name>
</gene>
<dbReference type="InterPro" id="IPR010330">
    <property type="entry name" value="CoiA_nuc"/>
</dbReference>
<dbReference type="Proteomes" id="UP000287853">
    <property type="component" value="Unassembled WGS sequence"/>
</dbReference>
<dbReference type="Pfam" id="PF06054">
    <property type="entry name" value="CoiA_nuc"/>
    <property type="match status" value="1"/>
</dbReference>
<evidence type="ECO:0000259" key="1">
    <source>
        <dbReference type="Pfam" id="PF06054"/>
    </source>
</evidence>
<comment type="caution">
    <text evidence="2">The sequence shown here is derived from an EMBL/GenBank/DDBJ whole genome shotgun (WGS) entry which is preliminary data.</text>
</comment>
<evidence type="ECO:0000313" key="3">
    <source>
        <dbReference type="Proteomes" id="UP000287853"/>
    </source>
</evidence>
<evidence type="ECO:0000313" key="2">
    <source>
        <dbReference type="EMBL" id="RWX43373.1"/>
    </source>
</evidence>
<proteinExistence type="predicted"/>
<accession>A0A444IRC5</accession>
<dbReference type="AlphaFoldDB" id="A0A444IRC5"/>
<keyword evidence="3" id="KW-1185">Reference proteome</keyword>
<feature type="non-terminal residue" evidence="2">
    <location>
        <position position="276"/>
    </location>
</feature>
<name>A0A444IRC5_9BACT</name>
<reference evidence="2 3" key="1">
    <citation type="submission" date="2017-01" db="EMBL/GenBank/DDBJ databases">
        <title>The cable genome- insights into the physiology and evolution of filamentous bacteria capable of sulfide oxidation via long distance electron transfer.</title>
        <authorList>
            <person name="Schreiber L."/>
            <person name="Bjerg J.T."/>
            <person name="Boggild A."/>
            <person name="Van De Vossenberg J."/>
            <person name="Meysman F."/>
            <person name="Nielsen L.P."/>
            <person name="Schramm A."/>
            <person name="Kjeldsen K.U."/>
        </authorList>
    </citation>
    <scope>NUCLEOTIDE SEQUENCE [LARGE SCALE GENOMIC DNA]</scope>
    <source>
        <strain evidence="2">MCF</strain>
    </source>
</reference>
<sequence length="276" mass="31891">MARKPQRSVEAAIIENIGPVSIQELLAMPEDRWGMLRDRITDRHNGKDGLSARCMWCNHPVYIKTSRIEDNIYPLFAHYSGSNPEECPWYHGPNIKPDDARAAQYKGQQESKFHRLMCERIAEIVALDKRYLRHKVDNYLPPTNNPHGRYPDVYVEWDEIGPFVVEFQMSNTFQTEISARCKHYEDEGIPLLWILFGIDTIGTIQQSFCDVIRRHRGNAFILDDAAITASQEQQTLVLSCFLDNGNGLDQPKLIRFDQLTIPTSKLPFYEDRIVPP</sequence>
<protein>
    <recommendedName>
        <fullName evidence="1">Competence protein CoiA nuclease-like domain-containing protein</fullName>
    </recommendedName>
</protein>